<accession>E6Z0U2</accession>
<name>E6Z0U2_BARSR</name>
<evidence type="ECO:0000313" key="1">
    <source>
        <dbReference type="EMBL" id="CBI82730.1"/>
    </source>
</evidence>
<sequence>MSEVFVWGAEEWWWGECGEGAVTAGVAVGEYKVSIGVWSE</sequence>
<dbReference type="AlphaFoldDB" id="E6Z0U2"/>
<reference evidence="1" key="1">
    <citation type="journal article" date="2011" name="PLoS Genet.">
        <title>Parallel evolution of a type IV secretion system in radiating lineages of the host-restricted bacterial pathogen Bartonella.</title>
        <authorList>
            <person name="Engel P."/>
            <person name="Salzburger W."/>
            <person name="Liesch M."/>
            <person name="Chang C.C."/>
            <person name="Maruyama S."/>
            <person name="Lanz C."/>
            <person name="Calteau A."/>
            <person name="Lajus A."/>
            <person name="Medigue C."/>
            <person name="Schuster S.C."/>
            <person name="Dehio C."/>
        </authorList>
    </citation>
    <scope>NUCLEOTIDE SEQUENCE</scope>
    <source>
        <strain evidence="1">R1</strain>
    </source>
</reference>
<organism evidence="1">
    <name type="scientific">Bartonella schoenbuchensis (strain DSM 13525 / NCTC 13165 / R1)</name>
    <dbReference type="NCBI Taxonomy" id="687861"/>
    <lineage>
        <taxon>Bacteria</taxon>
        <taxon>Pseudomonadati</taxon>
        <taxon>Pseudomonadota</taxon>
        <taxon>Alphaproteobacteria</taxon>
        <taxon>Hyphomicrobiales</taxon>
        <taxon>Bartonellaceae</taxon>
        <taxon>Bartonella</taxon>
    </lineage>
</organism>
<proteinExistence type="predicted"/>
<gene>
    <name evidence="1" type="ORF">BARSC_190001</name>
</gene>
<dbReference type="EMBL" id="FN645524">
    <property type="protein sequence ID" value="CBI82730.1"/>
    <property type="molecule type" value="Genomic_DNA"/>
</dbReference>
<protein>
    <submittedName>
        <fullName evidence="1">Uncharacterized protein</fullName>
    </submittedName>
</protein>